<dbReference type="WBParaSite" id="Pan_g4499.t1">
    <property type="protein sequence ID" value="Pan_g4499.t1"/>
    <property type="gene ID" value="Pan_g4499"/>
</dbReference>
<reference evidence="1" key="1">
    <citation type="journal article" date="2013" name="Genetics">
        <title>The draft genome and transcriptome of Panagrellus redivivus are shaped by the harsh demands of a free-living lifestyle.</title>
        <authorList>
            <person name="Srinivasan J."/>
            <person name="Dillman A.R."/>
            <person name="Macchietto M.G."/>
            <person name="Heikkinen L."/>
            <person name="Lakso M."/>
            <person name="Fracchia K.M."/>
            <person name="Antoshechkin I."/>
            <person name="Mortazavi A."/>
            <person name="Wong G."/>
            <person name="Sternberg P.W."/>
        </authorList>
    </citation>
    <scope>NUCLEOTIDE SEQUENCE [LARGE SCALE GENOMIC DNA]</scope>
    <source>
        <strain evidence="1">MT8872</strain>
    </source>
</reference>
<protein>
    <submittedName>
        <fullName evidence="2">DCD domain-containing protein</fullName>
    </submittedName>
</protein>
<dbReference type="AlphaFoldDB" id="A0A7E4VX47"/>
<organism evidence="1 2">
    <name type="scientific">Panagrellus redivivus</name>
    <name type="common">Microworm</name>
    <dbReference type="NCBI Taxonomy" id="6233"/>
    <lineage>
        <taxon>Eukaryota</taxon>
        <taxon>Metazoa</taxon>
        <taxon>Ecdysozoa</taxon>
        <taxon>Nematoda</taxon>
        <taxon>Chromadorea</taxon>
        <taxon>Rhabditida</taxon>
        <taxon>Tylenchina</taxon>
        <taxon>Panagrolaimomorpha</taxon>
        <taxon>Panagrolaimoidea</taxon>
        <taxon>Panagrolaimidae</taxon>
        <taxon>Panagrellus</taxon>
    </lineage>
</organism>
<dbReference type="Proteomes" id="UP000492821">
    <property type="component" value="Unassembled WGS sequence"/>
</dbReference>
<reference evidence="2" key="2">
    <citation type="submission" date="2020-10" db="UniProtKB">
        <authorList>
            <consortium name="WormBaseParasite"/>
        </authorList>
    </citation>
    <scope>IDENTIFICATION</scope>
</reference>
<proteinExistence type="predicted"/>
<evidence type="ECO:0000313" key="1">
    <source>
        <dbReference type="Proteomes" id="UP000492821"/>
    </source>
</evidence>
<accession>A0A7E4VX47</accession>
<sequence length="102" mass="11615">MAKPDVSGLVVNERKGWTPGVTAVFRLPDDRFFDCLYRVEAGAHPGVRDSDNATGHAPKTLYFARFFRLEREHLQRLSSSSKLMCNFYDIKPRPCGQWLPDG</sequence>
<name>A0A7E4VX47_PANRE</name>
<keyword evidence="1" id="KW-1185">Reference proteome</keyword>
<evidence type="ECO:0000313" key="2">
    <source>
        <dbReference type="WBParaSite" id="Pan_g4499.t1"/>
    </source>
</evidence>